<sequence>KMASSLPCTLALSLAFLLLLPLSSAVDNPPALTYHGGPLLTGNVSLGLIWYGRVGRVQKNVIRSFIKALNANNGANLQPQVSTWWHMVESYQTAASMRNHGIGVKVVTQVTDVTYSAGKILTKDFFRPLIQKATNGNPKMLAVIFTARDVTVDGLCMGKCSLHGVLVNNSANHKSLFVDDQPYIIVGNPETECPGACAWPFHKASFGPQGLTLNPPSGNIGADAMVVAFAGGLAETVTNPFNTGFYQGAFKPVEAASACAEMFGTTAAPGSTGKVLIDPKNGGGFNAHGLKGKKFLLPALWNPQTQSCWTLM</sequence>
<name>A0A1Q3CF64_CEPFO</name>
<evidence type="ECO:0000256" key="5">
    <source>
        <dbReference type="ARBA" id="ARBA00023591"/>
    </source>
</evidence>
<keyword evidence="3" id="KW-0964">Secreted</keyword>
<keyword evidence="4 6" id="KW-0732">Signal</keyword>
<dbReference type="AlphaFoldDB" id="A0A1Q3CF64"/>
<feature type="signal peptide" evidence="6">
    <location>
        <begin position="1"/>
        <end position="25"/>
    </location>
</feature>
<evidence type="ECO:0000313" key="8">
    <source>
        <dbReference type="Proteomes" id="UP000187406"/>
    </source>
</evidence>
<dbReference type="Proteomes" id="UP000187406">
    <property type="component" value="Unassembled WGS sequence"/>
</dbReference>
<evidence type="ECO:0000256" key="2">
    <source>
        <dbReference type="ARBA" id="ARBA00022523"/>
    </source>
</evidence>
<dbReference type="OrthoDB" id="47374at2759"/>
<evidence type="ECO:0000256" key="6">
    <source>
        <dbReference type="SAM" id="SignalP"/>
    </source>
</evidence>
<dbReference type="InParanoid" id="A0A1Q3CF64"/>
<evidence type="ECO:0000256" key="4">
    <source>
        <dbReference type="ARBA" id="ARBA00022729"/>
    </source>
</evidence>
<evidence type="ECO:0000313" key="7">
    <source>
        <dbReference type="EMBL" id="GAV78879.1"/>
    </source>
</evidence>
<dbReference type="PANTHER" id="PTHR31279">
    <property type="entry name" value="PROTEIN EXORDIUM-LIKE 5"/>
    <property type="match status" value="1"/>
</dbReference>
<comment type="similarity">
    <text evidence="5">Belongs to the EXORDIUM family.</text>
</comment>
<organism evidence="7 8">
    <name type="scientific">Cephalotus follicularis</name>
    <name type="common">Albany pitcher plant</name>
    <dbReference type="NCBI Taxonomy" id="3775"/>
    <lineage>
        <taxon>Eukaryota</taxon>
        <taxon>Viridiplantae</taxon>
        <taxon>Streptophyta</taxon>
        <taxon>Embryophyta</taxon>
        <taxon>Tracheophyta</taxon>
        <taxon>Spermatophyta</taxon>
        <taxon>Magnoliopsida</taxon>
        <taxon>eudicotyledons</taxon>
        <taxon>Gunneridae</taxon>
        <taxon>Pentapetalae</taxon>
        <taxon>rosids</taxon>
        <taxon>fabids</taxon>
        <taxon>Oxalidales</taxon>
        <taxon>Cephalotaceae</taxon>
        <taxon>Cephalotus</taxon>
    </lineage>
</organism>
<comment type="caution">
    <text evidence="7">The sequence shown here is derived from an EMBL/GenBank/DDBJ whole genome shotgun (WGS) entry which is preliminary data.</text>
</comment>
<feature type="chain" id="PRO_5012681905" evidence="6">
    <location>
        <begin position="26"/>
        <end position="312"/>
    </location>
</feature>
<evidence type="ECO:0000256" key="3">
    <source>
        <dbReference type="ARBA" id="ARBA00022525"/>
    </source>
</evidence>
<keyword evidence="8" id="KW-1185">Reference proteome</keyword>
<dbReference type="PANTHER" id="PTHR31279:SF13">
    <property type="entry name" value="PROTEIN EXORDIUM-LIKE 6"/>
    <property type="match status" value="1"/>
</dbReference>
<keyword evidence="2" id="KW-0052">Apoplast</keyword>
<accession>A0A1Q3CF64</accession>
<gene>
    <name evidence="7" type="ORF">CFOL_v3_22344</name>
</gene>
<dbReference type="Pfam" id="PF04674">
    <property type="entry name" value="Phi_1"/>
    <property type="match status" value="1"/>
</dbReference>
<proteinExistence type="inferred from homology"/>
<dbReference type="InterPro" id="IPR006766">
    <property type="entry name" value="EXORDIUM-like"/>
</dbReference>
<comment type="subcellular location">
    <subcellularLocation>
        <location evidence="1">Secreted</location>
        <location evidence="1">Extracellular space</location>
        <location evidence="1">Apoplast</location>
    </subcellularLocation>
</comment>
<dbReference type="STRING" id="3775.A0A1Q3CF64"/>
<feature type="non-terminal residue" evidence="7">
    <location>
        <position position="1"/>
    </location>
</feature>
<protein>
    <submittedName>
        <fullName evidence="7">Phi_1 domain-containing protein</fullName>
    </submittedName>
</protein>
<dbReference type="EMBL" id="BDDD01001876">
    <property type="protein sequence ID" value="GAV78879.1"/>
    <property type="molecule type" value="Genomic_DNA"/>
</dbReference>
<evidence type="ECO:0000256" key="1">
    <source>
        <dbReference type="ARBA" id="ARBA00004271"/>
    </source>
</evidence>
<dbReference type="GO" id="GO:0048046">
    <property type="term" value="C:apoplast"/>
    <property type="evidence" value="ECO:0007669"/>
    <property type="project" value="UniProtKB-SubCell"/>
</dbReference>
<reference evidence="8" key="1">
    <citation type="submission" date="2016-04" db="EMBL/GenBank/DDBJ databases">
        <title>Cephalotus genome sequencing.</title>
        <authorList>
            <person name="Fukushima K."/>
            <person name="Hasebe M."/>
            <person name="Fang X."/>
        </authorList>
    </citation>
    <scope>NUCLEOTIDE SEQUENCE [LARGE SCALE GENOMIC DNA]</scope>
    <source>
        <strain evidence="8">cv. St1</strain>
    </source>
</reference>